<evidence type="ECO:0000313" key="1">
    <source>
        <dbReference type="EMBL" id="GLB49510.1"/>
    </source>
</evidence>
<keyword evidence="2" id="KW-1185">Reference proteome</keyword>
<reference evidence="1" key="1">
    <citation type="submission" date="2022-07" db="EMBL/GenBank/DDBJ databases">
        <title>Taxonomy of Novel Oxalotrophic and Methylotrophic Bacteria.</title>
        <authorList>
            <person name="Sahin N."/>
            <person name="Tani A."/>
        </authorList>
    </citation>
    <scope>NUCLEOTIDE SEQUENCE</scope>
    <source>
        <strain evidence="1">Y10</strain>
    </source>
</reference>
<gene>
    <name evidence="1" type="ORF">Y10_18780</name>
</gene>
<organism evidence="1 2">
    <name type="scientific">Neptunitalea lumnitzerae</name>
    <dbReference type="NCBI Taxonomy" id="2965509"/>
    <lineage>
        <taxon>Bacteria</taxon>
        <taxon>Pseudomonadati</taxon>
        <taxon>Bacteroidota</taxon>
        <taxon>Flavobacteriia</taxon>
        <taxon>Flavobacteriales</taxon>
        <taxon>Flavobacteriaceae</taxon>
        <taxon>Neptunitalea</taxon>
    </lineage>
</organism>
<evidence type="ECO:0000313" key="2">
    <source>
        <dbReference type="Proteomes" id="UP001143543"/>
    </source>
</evidence>
<sequence length="129" mass="15154">MFKNLLHIIFFILLSSQMIFSDFGVLREYNSLIVHYKQHKACFNDSFYDFVDKHYGNKQDTHSKMHHANGHKIPFSGHSLEIHHFVGSNIPTISFRNYLTVDVKKELNTHVVNCPEWLFGTYILQPPKC</sequence>
<comment type="caution">
    <text evidence="1">The sequence shown here is derived from an EMBL/GenBank/DDBJ whole genome shotgun (WGS) entry which is preliminary data.</text>
</comment>
<proteinExistence type="predicted"/>
<name>A0ABQ5MJE5_9FLAO</name>
<dbReference type="Proteomes" id="UP001143543">
    <property type="component" value="Unassembled WGS sequence"/>
</dbReference>
<dbReference type="EMBL" id="BRVO01000002">
    <property type="protein sequence ID" value="GLB49510.1"/>
    <property type="molecule type" value="Genomic_DNA"/>
</dbReference>
<protein>
    <submittedName>
        <fullName evidence="1">Uncharacterized protein</fullName>
    </submittedName>
</protein>
<accession>A0ABQ5MJE5</accession>